<sequence length="499" mass="54271">MEEVSLRPSVEYVPPALPPKARQKGATTLTQIGGDCGASEFGGGADAADGSSMHSLVLNSTPTPATVFVAATRTQRDAAGAHVVTIRVNTDTDRYKTPKISSVHLKSDANLDTLKIENEIYKKNNSLVRITIDETHVDTEHGDRGVERAPYINCNSYPLISMNTLMSSGQCSPSDTLDSGTCSDLDGTPPPLPKKKITKTNARKKAVTVTMISAADACSHNEVDFEDNDSNISCDSLNSSELNGSVHNDDSHGDVNKTKKCNITADEPSSLSKNNGFLPRGLLQDIRDRTTKLNNIDIENKVATIQLDVNDSKTKNVLKTDENRITINNGSQSKIGIKPSIVNITKAPIVIETTYEERNIEDETKTNKQCYSGDYFDTDKFYDFHLNEKQFDVEEIKSDSVKGVDEIDSVEYFAGIKDFKNEESPSTIKSSKGTIRGVKNRVRAGIATFLQINDTAKRPSVRFASLSSTSFPAIEPCAALVPAPAPFPCTLTPPRISTD</sequence>
<protein>
    <submittedName>
        <fullName evidence="1">Glutaredoxin domain-containing cysteine-rich protein CG31559</fullName>
    </submittedName>
</protein>
<accession>A0A4C1VMA0</accession>
<gene>
    <name evidence="1" type="ORF">EVAR_32466_1</name>
</gene>
<dbReference type="OrthoDB" id="423313at2759"/>
<proteinExistence type="predicted"/>
<organism evidence="1 2">
    <name type="scientific">Eumeta variegata</name>
    <name type="common">Bagworm moth</name>
    <name type="synonym">Eumeta japonica</name>
    <dbReference type="NCBI Taxonomy" id="151549"/>
    <lineage>
        <taxon>Eukaryota</taxon>
        <taxon>Metazoa</taxon>
        <taxon>Ecdysozoa</taxon>
        <taxon>Arthropoda</taxon>
        <taxon>Hexapoda</taxon>
        <taxon>Insecta</taxon>
        <taxon>Pterygota</taxon>
        <taxon>Neoptera</taxon>
        <taxon>Endopterygota</taxon>
        <taxon>Lepidoptera</taxon>
        <taxon>Glossata</taxon>
        <taxon>Ditrysia</taxon>
        <taxon>Tineoidea</taxon>
        <taxon>Psychidae</taxon>
        <taxon>Oiketicinae</taxon>
        <taxon>Eumeta</taxon>
    </lineage>
</organism>
<evidence type="ECO:0000313" key="2">
    <source>
        <dbReference type="Proteomes" id="UP000299102"/>
    </source>
</evidence>
<name>A0A4C1VMA0_EUMVA</name>
<dbReference type="STRING" id="151549.A0A4C1VMA0"/>
<dbReference type="EMBL" id="BGZK01000367">
    <property type="protein sequence ID" value="GBP39532.1"/>
    <property type="molecule type" value="Genomic_DNA"/>
</dbReference>
<dbReference type="AlphaFoldDB" id="A0A4C1VMA0"/>
<dbReference type="Proteomes" id="UP000299102">
    <property type="component" value="Unassembled WGS sequence"/>
</dbReference>
<evidence type="ECO:0000313" key="1">
    <source>
        <dbReference type="EMBL" id="GBP39532.1"/>
    </source>
</evidence>
<reference evidence="1 2" key="1">
    <citation type="journal article" date="2019" name="Commun. Biol.">
        <title>The bagworm genome reveals a unique fibroin gene that provides high tensile strength.</title>
        <authorList>
            <person name="Kono N."/>
            <person name="Nakamura H."/>
            <person name="Ohtoshi R."/>
            <person name="Tomita M."/>
            <person name="Numata K."/>
            <person name="Arakawa K."/>
        </authorList>
    </citation>
    <scope>NUCLEOTIDE SEQUENCE [LARGE SCALE GENOMIC DNA]</scope>
</reference>
<comment type="caution">
    <text evidence="1">The sequence shown here is derived from an EMBL/GenBank/DDBJ whole genome shotgun (WGS) entry which is preliminary data.</text>
</comment>
<keyword evidence="2" id="KW-1185">Reference proteome</keyword>